<feature type="domain" description="URB1 N-terminal" evidence="2">
    <location>
        <begin position="89"/>
        <end position="409"/>
    </location>
</feature>
<reference evidence="5 6" key="1">
    <citation type="submission" date="2025-04" db="UniProtKB">
        <authorList>
            <consortium name="RefSeq"/>
        </authorList>
    </citation>
    <scope>IDENTIFICATION</scope>
    <source>
        <tissue evidence="5 6">Whole sample</tissue>
    </source>
</reference>
<dbReference type="InterPro" id="IPR016024">
    <property type="entry name" value="ARM-type_fold"/>
</dbReference>
<dbReference type="GO" id="GO:0000463">
    <property type="term" value="P:maturation of LSU-rRNA from tricistronic rRNA transcript (SSU-rRNA, 5.8S rRNA, LSU-rRNA)"/>
    <property type="evidence" value="ECO:0007669"/>
    <property type="project" value="TreeGrafter"/>
</dbReference>
<organism evidence="4 5">
    <name type="scientific">Crassostrea virginica</name>
    <name type="common">Eastern oyster</name>
    <dbReference type="NCBI Taxonomy" id="6565"/>
    <lineage>
        <taxon>Eukaryota</taxon>
        <taxon>Metazoa</taxon>
        <taxon>Spiralia</taxon>
        <taxon>Lophotrochozoa</taxon>
        <taxon>Mollusca</taxon>
        <taxon>Bivalvia</taxon>
        <taxon>Autobranchia</taxon>
        <taxon>Pteriomorphia</taxon>
        <taxon>Ostreida</taxon>
        <taxon>Ostreoidea</taxon>
        <taxon>Ostreidae</taxon>
        <taxon>Crassostrea</taxon>
    </lineage>
</organism>
<dbReference type="Pfam" id="PF16201">
    <property type="entry name" value="NopRA1"/>
    <property type="match status" value="1"/>
</dbReference>
<accession>A0A8B8AMD6</accession>
<dbReference type="OrthoDB" id="72892at2759"/>
<evidence type="ECO:0000313" key="5">
    <source>
        <dbReference type="RefSeq" id="XP_022292256.1"/>
    </source>
</evidence>
<protein>
    <submittedName>
        <fullName evidence="5 6">Nucleolar pre-ribosomal-associated protein 1-like</fullName>
    </submittedName>
</protein>
<dbReference type="SUPFAM" id="SSF48371">
    <property type="entry name" value="ARM repeat"/>
    <property type="match status" value="2"/>
</dbReference>
<dbReference type="InterPro" id="IPR021714">
    <property type="entry name" value="URB1_N"/>
</dbReference>
<dbReference type="GO" id="GO:0000466">
    <property type="term" value="P:maturation of 5.8S rRNA from tricistronic rRNA transcript (SSU-rRNA, 5.8S rRNA, LSU-rRNA)"/>
    <property type="evidence" value="ECO:0007669"/>
    <property type="project" value="TreeGrafter"/>
</dbReference>
<dbReference type="Proteomes" id="UP000694844">
    <property type="component" value="Chromosome 7"/>
</dbReference>
<feature type="region of interest" description="Disordered" evidence="1">
    <location>
        <begin position="621"/>
        <end position="654"/>
    </location>
</feature>
<name>A0A8B8AMD6_CRAVI</name>
<dbReference type="PANTHER" id="PTHR13500:SF0">
    <property type="entry name" value="NUCLEOLAR PRE-RIBOSOMAL-ASSOCIATED PROTEIN 1"/>
    <property type="match status" value="1"/>
</dbReference>
<feature type="region of interest" description="Disordered" evidence="1">
    <location>
        <begin position="1"/>
        <end position="36"/>
    </location>
</feature>
<sequence length="2255" mass="255440">MVVALKMPGKVLTGKKRKKKPPLKENKSPAKKKRTEDEHYTEIRFKFELRDANLTFLALEKFVKHAEEYNPESKEYDIVAGYCRSSPECTEILQLLDGGKRKETEIYRIFGALEVILLRILDDLSKHAPMGKVILQKILSVGMPSVYFMLGPQVKATAVKTTLRMLGALVMLGEGGAKALLTQLDTTHKHVQLLFTRRDPKDSQDVRACLIHFIMAFLKVGGNSIVQQLISIKGFLSTLFSGLMQDRPADIELVLTSVFEKIVENETISKTQRLKLFNDYSLSQISHLYNWTEHAQQGGDNEEEEPRESETQQTEEKHRIVALTHKLLTKVCCSHTHGINFHDKTLGTSGKNQNQLLTNFLSTMSKTVEGREVQDLVCQILKNCPDQIRHYLPCLIKNIVPRPTKRWHSTINFLCEIYKYQAERPAVLKSTQHHSAVKFVEMVMVHLIPIPQILNPVLQSLKHTHPTVRYMGMKFMGVLLQKAVNYMHYLKQESGKVSLYTQAEMEEILELFKENVLKVFPDSKLILSCWKELLFPRKPSYQKTTPVEEGAGPSDSQNKEDSTVIEEDVPEILVVDHMVEIEKALCLLQELSPSILSDNSGDINLLLEGVRKMSKIAGIKDGHEDEFMESDDKSHDQSSDDKSHDQSSDEESQQRELLPQLYLLKLLSETDARKLPWTQQSQDGHSLMYLMLEMLSKMSEPNMLKSLKYLLVQLLHGTGLFEGHTRELELWITHFTHSCEQALILKSLSDTFTTYISNSMSYVDRLCIHMSKVVSMETEDTVLDDVAMETGSVNTVDSAVNAILDMDEEDFENVSDEKETATETGLRLPFTPLIIVALDIGKKMRETNQLSQEISTAFSLYLSGIIVDILHQQSEPVTIAMLVQDLHGNLILTDVLKYVESLLHVQKNVKKKSIESTMDLSKLYFSGSPVSLELISILSSKDVNQKNEDTVRNGLKSVDLNELNTLVDQLLLYNGVLLKFQRSEDVELLKFYWKILKTVIVIVNEEVAVVKEGDTAREEGDVLESTGEPHSSSDLNVKFLDPPQQSREVFLKEILQSILSHPSILAHFLFLSREVTLGKPTTGFCKDMVACLAEGLCSVLVEVKSLSGEATLSSSLVGYFDKCVALLSDKIYLNRSSLISLLHHFVQSTKTCIKQEHVGKMLSILLSFSMKDLVNLKVKSLTEKGKLLIVLLDNVNNQDHSVIPVLGLHKLETLFSLLEVVDNDSIEKACFQMLSCYPLASIAMPKSVFIKCLASKSQTRTEISCIVICQNVEAREWFESWILERKLVGDHSIVLQVVLHYINRCPERLSERKEILTKIFGIFKKCLCLLEKNPEVSSQENGDQKIRISPFDSIVNLTLSLHQMKILGTDLDEMVITQVSKQMSNRKNLSHHHVRILAELCRNSENVERRRLLLRNSQLCLLHSLKNKATREAIWVPALLDVLTSFEKDEVEMLCTSELTKDWADFAKTLLRYKYSSQQSMQLLANMAGCVYKENSDEASTNVSSDLPIQQLHEMLVSHSQYLPIMFNESHPEVKEALVDLMTLLVERNPLCCQPQHIGVLLGAYTASLSSTDQKLLSLLFLYENNKTDLKVYRPMLWGMKAVETHSVKKSLGASLSKQTTAEEVMECLDQKTLQTSILKLPLRRKMQPGLIQEAPKIKSIPEAYDPCFLLPVFSDLVQSDSILDCRKFVENRCLSFTLACLSCHDSVVRGAAYHVLANFFAQLQGARFPEVKQVLYFLEVVKNSIEKPNTKLPCIITLFLARVATELLKPEDHMYRMLNAFMLLKPAMDVGNVPEFYTFFNSSATEYKIERAWMLSLLSEGLRETADFHIFEKRHVLKMLLSFYESSISDNTTQLQVLQILKSASKERKVTSDLVRNYGILTWFSVMMQSKLLSKNHLEMIIDIVHSIWNTMLGDFQMPVTDGPEGPDSPERRFLPVTLTCPMGQLIRGLLTQISIEIRLESYCQLLETFSSILGHADLGKVKAQGEGQSFPGDHWTIRDTLLLLGNICLYSNDLENLQSVNSILRVLKLEMASLVGGNLLPSSSNKLHNKMSRDLDNSRTQQDSEEMKKAIEHTLKLLIRWNPSYLLSTQSTETSLPLCTGVITVGLWFLEQSRNVISGHILELIVDWLHSALMSSDVLIKVLLDCPKKSQMMLEGLIGLYPNLNNCILGANKMAVAMQGKINVTDTVFVSADSRLEIMKKLNAMVCCLCEQRVGAKQKKWKEFLSRYKKLSDPENQSVTLTRFTLEFLSGSS</sequence>
<evidence type="ECO:0000313" key="6">
    <source>
        <dbReference type="RefSeq" id="XP_022292258.1"/>
    </source>
</evidence>
<dbReference type="RefSeq" id="XP_022292258.1">
    <property type="nucleotide sequence ID" value="XM_022436550.1"/>
</dbReference>
<dbReference type="PANTHER" id="PTHR13500">
    <property type="entry name" value="NUCLEOLAR PRERIBOSOMAL-ASSOCIATED PROTEIN 1"/>
    <property type="match status" value="1"/>
</dbReference>
<feature type="region of interest" description="Disordered" evidence="1">
    <location>
        <begin position="542"/>
        <end position="563"/>
    </location>
</feature>
<evidence type="ECO:0000259" key="3">
    <source>
        <dbReference type="Pfam" id="PF16201"/>
    </source>
</evidence>
<dbReference type="KEGG" id="cvn:111103351"/>
<feature type="compositionally biased region" description="Basic and acidic residues" evidence="1">
    <location>
        <begin position="22"/>
        <end position="36"/>
    </location>
</feature>
<dbReference type="Pfam" id="PF11707">
    <property type="entry name" value="Npa1"/>
    <property type="match status" value="1"/>
</dbReference>
<feature type="compositionally biased region" description="Basic and acidic residues" evidence="1">
    <location>
        <begin position="621"/>
        <end position="647"/>
    </location>
</feature>
<dbReference type="GO" id="GO:0005730">
    <property type="term" value="C:nucleolus"/>
    <property type="evidence" value="ECO:0007669"/>
    <property type="project" value="TreeGrafter"/>
</dbReference>
<proteinExistence type="predicted"/>
<feature type="region of interest" description="Disordered" evidence="1">
    <location>
        <begin position="294"/>
        <end position="315"/>
    </location>
</feature>
<feature type="domain" description="URB1 C-terminal" evidence="3">
    <location>
        <begin position="1695"/>
        <end position="1884"/>
    </location>
</feature>
<dbReference type="RefSeq" id="XP_022292256.1">
    <property type="nucleotide sequence ID" value="XM_022436548.1"/>
</dbReference>
<dbReference type="InterPro" id="IPR039844">
    <property type="entry name" value="URB1"/>
</dbReference>
<evidence type="ECO:0000256" key="1">
    <source>
        <dbReference type="SAM" id="MobiDB-lite"/>
    </source>
</evidence>
<gene>
    <name evidence="5 6" type="primary">LOC111103351</name>
</gene>
<keyword evidence="4" id="KW-1185">Reference proteome</keyword>
<evidence type="ECO:0000259" key="2">
    <source>
        <dbReference type="Pfam" id="PF11707"/>
    </source>
</evidence>
<evidence type="ECO:0000313" key="4">
    <source>
        <dbReference type="Proteomes" id="UP000694844"/>
    </source>
</evidence>
<dbReference type="InterPro" id="IPR032436">
    <property type="entry name" value="URB1_C"/>
</dbReference>
<dbReference type="GeneID" id="111103351"/>